<accession>A0A158PPZ8</accession>
<dbReference type="PANTHER" id="PTHR11864:SF0">
    <property type="entry name" value="PRP40 PRE-MRNA PROCESSING FACTOR 40 HOMOLOG A (YEAST)"/>
    <property type="match status" value="1"/>
</dbReference>
<dbReference type="GO" id="GO:0003723">
    <property type="term" value="F:RNA binding"/>
    <property type="evidence" value="ECO:0007669"/>
    <property type="project" value="TreeGrafter"/>
</dbReference>
<dbReference type="PANTHER" id="PTHR11864">
    <property type="entry name" value="PRE-MRNA-PROCESSING PROTEIN PRP40"/>
    <property type="match status" value="1"/>
</dbReference>
<dbReference type="CDD" id="cd14942">
    <property type="entry name" value="TRAPPC3_bet3"/>
    <property type="match status" value="1"/>
</dbReference>
<feature type="region of interest" description="Disordered" evidence="10">
    <location>
        <begin position="225"/>
        <end position="253"/>
    </location>
</feature>
<dbReference type="PROSITE" id="PS51676">
    <property type="entry name" value="FF"/>
    <property type="match status" value="4"/>
</dbReference>
<dbReference type="STRING" id="6280.A0A158PPZ8"/>
<dbReference type="Pfam" id="PF01846">
    <property type="entry name" value="FF"/>
    <property type="match status" value="3"/>
</dbReference>
<dbReference type="InterPro" id="IPR001202">
    <property type="entry name" value="WW_dom"/>
</dbReference>
<dbReference type="Gene3D" id="1.10.10.440">
    <property type="entry name" value="FF domain"/>
    <property type="match status" value="5"/>
</dbReference>
<dbReference type="FunFam" id="1.10.10.440:FF:000002">
    <property type="entry name" value="pre-mRNA-processing factor 40 homolog A isoform X1"/>
    <property type="match status" value="1"/>
</dbReference>
<evidence type="ECO:0000256" key="4">
    <source>
        <dbReference type="ARBA" id="ARBA00022448"/>
    </source>
</evidence>
<dbReference type="InterPro" id="IPR002713">
    <property type="entry name" value="FF_domain"/>
</dbReference>
<evidence type="ECO:0000256" key="9">
    <source>
        <dbReference type="SAM" id="Coils"/>
    </source>
</evidence>
<dbReference type="SUPFAM" id="SSF51045">
    <property type="entry name" value="WW domain"/>
    <property type="match status" value="2"/>
</dbReference>
<reference evidence="15" key="1">
    <citation type="submission" date="2016-04" db="UniProtKB">
        <authorList>
            <consortium name="WormBaseParasite"/>
        </authorList>
    </citation>
    <scope>IDENTIFICATION</scope>
</reference>
<keyword evidence="5" id="KW-0677">Repeat</keyword>
<dbReference type="PROSITE" id="PS01159">
    <property type="entry name" value="WW_DOMAIN_1"/>
    <property type="match status" value="2"/>
</dbReference>
<dbReference type="Pfam" id="PF04051">
    <property type="entry name" value="TRAPP"/>
    <property type="match status" value="1"/>
</dbReference>
<evidence type="ECO:0000256" key="7">
    <source>
        <dbReference type="ARBA" id="ARBA00022892"/>
    </source>
</evidence>
<dbReference type="WBParaSite" id="BPAG_0000059201-mRNA-1">
    <property type="protein sequence ID" value="BPAG_0000059201-mRNA-1"/>
    <property type="gene ID" value="BPAG_0000059201"/>
</dbReference>
<evidence type="ECO:0000313" key="15">
    <source>
        <dbReference type="WBParaSite" id="BPAG_0000059201-mRNA-1"/>
    </source>
</evidence>
<reference evidence="13 14" key="2">
    <citation type="submission" date="2018-11" db="EMBL/GenBank/DDBJ databases">
        <authorList>
            <consortium name="Pathogen Informatics"/>
        </authorList>
    </citation>
    <scope>NUCLEOTIDE SEQUENCE [LARGE SCALE GENOMIC DNA]</scope>
</reference>
<dbReference type="InterPro" id="IPR036517">
    <property type="entry name" value="FF_domain_sf"/>
</dbReference>
<feature type="compositionally biased region" description="Basic residues" evidence="10">
    <location>
        <begin position="667"/>
        <end position="684"/>
    </location>
</feature>
<dbReference type="InterPro" id="IPR024096">
    <property type="entry name" value="NO_sig/Golgi_transp_ligand-bd"/>
</dbReference>
<protein>
    <submittedName>
        <fullName evidence="15">WW domain-containing protein</fullName>
    </submittedName>
</protein>
<dbReference type="CDD" id="cd00201">
    <property type="entry name" value="WW"/>
    <property type="match status" value="2"/>
</dbReference>
<comment type="similarity">
    <text evidence="3">Belongs to the TRAPP small subunits family. BET3 subfamily.</text>
</comment>
<name>A0A158PPZ8_BRUPA</name>
<feature type="compositionally biased region" description="Polar residues" evidence="10">
    <location>
        <begin position="225"/>
        <end position="234"/>
    </location>
</feature>
<dbReference type="SMART" id="SM00441">
    <property type="entry name" value="FF"/>
    <property type="match status" value="5"/>
</dbReference>
<gene>
    <name evidence="13" type="ORF">BPAG_LOCUS593</name>
</gene>
<dbReference type="InterPro" id="IPR016721">
    <property type="entry name" value="Bet3"/>
</dbReference>
<evidence type="ECO:0000259" key="11">
    <source>
        <dbReference type="PROSITE" id="PS50020"/>
    </source>
</evidence>
<keyword evidence="6" id="KW-0256">Endoplasmic reticulum</keyword>
<dbReference type="SMART" id="SM00456">
    <property type="entry name" value="WW"/>
    <property type="match status" value="2"/>
</dbReference>
<dbReference type="GO" id="GO:0005783">
    <property type="term" value="C:endoplasmic reticulum"/>
    <property type="evidence" value="ECO:0007669"/>
    <property type="project" value="UniProtKB-SubCell"/>
</dbReference>
<evidence type="ECO:0000256" key="2">
    <source>
        <dbReference type="ARBA" id="ARBA00004240"/>
    </source>
</evidence>
<keyword evidence="4" id="KW-0813">Transport</keyword>
<evidence type="ECO:0000259" key="12">
    <source>
        <dbReference type="PROSITE" id="PS51676"/>
    </source>
</evidence>
<dbReference type="InterPro" id="IPR039726">
    <property type="entry name" value="Prp40-like"/>
</dbReference>
<comment type="subcellular location">
    <subcellularLocation>
        <location evidence="2">Endoplasmic reticulum</location>
    </subcellularLocation>
    <subcellularLocation>
        <location evidence="1">Golgi apparatus</location>
        <location evidence="1">cis-Golgi network</location>
    </subcellularLocation>
</comment>
<dbReference type="Gene3D" id="3.30.1380.20">
    <property type="entry name" value="Trafficking protein particle complex subunit 3"/>
    <property type="match status" value="1"/>
</dbReference>
<evidence type="ECO:0000256" key="6">
    <source>
        <dbReference type="ARBA" id="ARBA00022824"/>
    </source>
</evidence>
<dbReference type="FunFam" id="1.10.10.440:FF:000003">
    <property type="entry name" value="Pre-mRNA processing factor 40 homolog A"/>
    <property type="match status" value="1"/>
</dbReference>
<feature type="domain" description="WW" evidence="11">
    <location>
        <begin position="103"/>
        <end position="130"/>
    </location>
</feature>
<dbReference type="SUPFAM" id="SSF81698">
    <property type="entry name" value="FF domain"/>
    <property type="match status" value="5"/>
</dbReference>
<evidence type="ECO:0000313" key="14">
    <source>
        <dbReference type="Proteomes" id="UP000278627"/>
    </source>
</evidence>
<dbReference type="GO" id="GO:0005685">
    <property type="term" value="C:U1 snRNP"/>
    <property type="evidence" value="ECO:0007669"/>
    <property type="project" value="TreeGrafter"/>
</dbReference>
<feature type="domain" description="FF" evidence="12">
    <location>
        <begin position="388"/>
        <end position="448"/>
    </location>
</feature>
<dbReference type="InterPro" id="IPR007194">
    <property type="entry name" value="TRAPP_component"/>
</dbReference>
<evidence type="ECO:0000256" key="10">
    <source>
        <dbReference type="SAM" id="MobiDB-lite"/>
    </source>
</evidence>
<dbReference type="Gene3D" id="2.20.70.10">
    <property type="match status" value="2"/>
</dbReference>
<feature type="compositionally biased region" description="Basic and acidic residues" evidence="10">
    <location>
        <begin position="706"/>
        <end position="715"/>
    </location>
</feature>
<dbReference type="GO" id="GO:0048193">
    <property type="term" value="P:Golgi vesicle transport"/>
    <property type="evidence" value="ECO:0007669"/>
    <property type="project" value="InterPro"/>
</dbReference>
<feature type="compositionally biased region" description="Basic residues" evidence="10">
    <location>
        <begin position="716"/>
        <end position="730"/>
    </location>
</feature>
<feature type="domain" description="FF" evidence="12">
    <location>
        <begin position="604"/>
        <end position="660"/>
    </location>
</feature>
<feature type="coiled-coil region" evidence="9">
    <location>
        <begin position="307"/>
        <end position="334"/>
    </location>
</feature>
<dbReference type="EMBL" id="UZAD01000029">
    <property type="protein sequence ID" value="VDN81779.1"/>
    <property type="molecule type" value="Genomic_DNA"/>
</dbReference>
<evidence type="ECO:0000313" key="13">
    <source>
        <dbReference type="EMBL" id="VDN81779.1"/>
    </source>
</evidence>
<dbReference type="SUPFAM" id="SSF111126">
    <property type="entry name" value="Ligand-binding domain in the NO signalling and Golgi transport"/>
    <property type="match status" value="1"/>
</dbReference>
<dbReference type="InterPro" id="IPR036020">
    <property type="entry name" value="WW_dom_sf"/>
</dbReference>
<feature type="domain" description="FF" evidence="12">
    <location>
        <begin position="467"/>
        <end position="528"/>
    </location>
</feature>
<dbReference type="Pfam" id="PF00397">
    <property type="entry name" value="WW"/>
    <property type="match status" value="2"/>
</dbReference>
<dbReference type="PROSITE" id="PS50020">
    <property type="entry name" value="WW_DOMAIN_2"/>
    <property type="match status" value="2"/>
</dbReference>
<dbReference type="GO" id="GO:0030008">
    <property type="term" value="C:TRAPP complex"/>
    <property type="evidence" value="ECO:0007669"/>
    <property type="project" value="InterPro"/>
</dbReference>
<dbReference type="GO" id="GO:0045292">
    <property type="term" value="P:mRNA cis splicing, via spliceosome"/>
    <property type="evidence" value="ECO:0007669"/>
    <property type="project" value="InterPro"/>
</dbReference>
<keyword evidence="7" id="KW-0931">ER-Golgi transport</keyword>
<dbReference type="GO" id="GO:0071004">
    <property type="term" value="C:U2-type prespliceosome"/>
    <property type="evidence" value="ECO:0007669"/>
    <property type="project" value="TreeGrafter"/>
</dbReference>
<sequence>MLPFGGPPAFSPLINISPNAAAAAASQATYLQQQVIMPPLQRIPMMTVSSAPTQLQLPQVSVTSPATTPRPMLVPPQMQMEIAAATQSPRTSVGTTPVTSDIWSEHTASDGRVYYYNKVTKQSSWQKPDELKTPEEYHSTFQKKLAVAKLWREYKTPEGRPYYYNIETKETTWICPKDFDPSVVTKGAFLKSGVESKGSDTSKTELQSGGESELEKAVLATLKSLEQPNEQTGNVKEADAEDAEEEKDLKQKQSDKFRDLLRDKYNEGKISSTSSWEQAMRYIQHDPRFRILNKVSEKKQLFNAWKVQRQKEERDEKRLAIKKAKEDLEEWLQNNSKVRPTMRYSKAEILFADEPIWKAVHEGERKEIFADALEFIDKREKENAKAIRRRNVQALADILEGMEEITYRTTWAQAQRLLIENPSFANDSTLQNMDKEDALIVFEEHIRTAEKHYLKEKDMEERRRRRQERKIREAFQAYLVELHKRGELTSISLWSELYPVISADSRFDNMLKQSGSTPLDLFKFYVEDLKSQFGQDRRVIKEILKDLNVTVEVGTTFDQLCKWVLSDERGKTVDPGNMKLCYNSLVEKAEAKEKEQEREEARKRRRHETAFRNILRTLVPPVEPNSQWEVIRPKIENEEAFIAVETEQLREKFFNDYLQNLAEACGHHHGSSKKKKKDKKRRRKEEKDSETEGEARPKKKKKHHKSDISDEERGAERKRRKKKKRLHSKSCSRSQSVEFIEKQCRGEDSPPHQARLSFSLFFTTELNMSKQTKFPMGIDSKKVYFFVRQKVGVESIVKISGELFTLTYGALVAELLRDLESPLAFLIHNLVIQVNRQLDKMGYNIGLRLADDLLAKNSQIQRCTDMHQVADVLAKVALRSYLGEKNFYCFLGVTAQVSNWNARNDEFSLVLESNPLAEFVEVPPELAQDLRYSQILCGAIRGALEMMHMEVQTFILQEHSQSVEIRVKFIRILEESLPPGDD</sequence>
<feature type="region of interest" description="Disordered" evidence="10">
    <location>
        <begin position="665"/>
        <end position="731"/>
    </location>
</feature>
<dbReference type="Pfam" id="PF25432">
    <property type="entry name" value="FF_PRPF40A"/>
    <property type="match status" value="1"/>
</dbReference>
<organism evidence="15">
    <name type="scientific">Brugia pahangi</name>
    <name type="common">Filarial nematode worm</name>
    <dbReference type="NCBI Taxonomy" id="6280"/>
    <lineage>
        <taxon>Eukaryota</taxon>
        <taxon>Metazoa</taxon>
        <taxon>Ecdysozoa</taxon>
        <taxon>Nematoda</taxon>
        <taxon>Chromadorea</taxon>
        <taxon>Rhabditida</taxon>
        <taxon>Spirurina</taxon>
        <taxon>Spiruromorpha</taxon>
        <taxon>Filarioidea</taxon>
        <taxon>Onchocercidae</taxon>
        <taxon>Brugia</taxon>
    </lineage>
</organism>
<dbReference type="GO" id="GO:0005794">
    <property type="term" value="C:Golgi apparatus"/>
    <property type="evidence" value="ECO:0007669"/>
    <property type="project" value="UniProtKB-SubCell"/>
</dbReference>
<dbReference type="Proteomes" id="UP000278627">
    <property type="component" value="Unassembled WGS sequence"/>
</dbReference>
<evidence type="ECO:0000256" key="3">
    <source>
        <dbReference type="ARBA" id="ARBA00006218"/>
    </source>
</evidence>
<evidence type="ECO:0000256" key="5">
    <source>
        <dbReference type="ARBA" id="ARBA00022737"/>
    </source>
</evidence>
<dbReference type="AlphaFoldDB" id="A0A158PPZ8"/>
<keyword evidence="14" id="KW-1185">Reference proteome</keyword>
<feature type="domain" description="FF" evidence="12">
    <location>
        <begin position="250"/>
        <end position="308"/>
    </location>
</feature>
<keyword evidence="8" id="KW-0333">Golgi apparatus</keyword>
<evidence type="ECO:0000256" key="8">
    <source>
        <dbReference type="ARBA" id="ARBA00023034"/>
    </source>
</evidence>
<proteinExistence type="inferred from homology"/>
<feature type="domain" description="WW" evidence="11">
    <location>
        <begin position="151"/>
        <end position="178"/>
    </location>
</feature>
<evidence type="ECO:0000256" key="1">
    <source>
        <dbReference type="ARBA" id="ARBA00004222"/>
    </source>
</evidence>
<keyword evidence="9" id="KW-0175">Coiled coil</keyword>